<keyword evidence="1" id="KW-0812">Transmembrane</keyword>
<keyword evidence="1" id="KW-1133">Transmembrane helix</keyword>
<name>A0ABD3TV85_9LAMI</name>
<dbReference type="AlphaFoldDB" id="A0ABD3TV85"/>
<evidence type="ECO:0000256" key="1">
    <source>
        <dbReference type="SAM" id="Phobius"/>
    </source>
</evidence>
<dbReference type="PANTHER" id="PTHR36396:SF1">
    <property type="entry name" value="MALTASE-GLUCOAMYLASE, INTESTINAL PROTEIN"/>
    <property type="match status" value="1"/>
</dbReference>
<keyword evidence="1" id="KW-0472">Membrane</keyword>
<keyword evidence="3" id="KW-1185">Reference proteome</keyword>
<gene>
    <name evidence="2" type="ORF">ACJIZ3_025662</name>
</gene>
<proteinExistence type="predicted"/>
<evidence type="ECO:0000313" key="2">
    <source>
        <dbReference type="EMBL" id="KAL3841071.1"/>
    </source>
</evidence>
<dbReference type="Proteomes" id="UP001634393">
    <property type="component" value="Unassembled WGS sequence"/>
</dbReference>
<feature type="transmembrane region" description="Helical" evidence="1">
    <location>
        <begin position="140"/>
        <end position="162"/>
    </location>
</feature>
<organism evidence="2 3">
    <name type="scientific">Penstemon smallii</name>
    <dbReference type="NCBI Taxonomy" id="265156"/>
    <lineage>
        <taxon>Eukaryota</taxon>
        <taxon>Viridiplantae</taxon>
        <taxon>Streptophyta</taxon>
        <taxon>Embryophyta</taxon>
        <taxon>Tracheophyta</taxon>
        <taxon>Spermatophyta</taxon>
        <taxon>Magnoliopsida</taxon>
        <taxon>eudicotyledons</taxon>
        <taxon>Gunneridae</taxon>
        <taxon>Pentapetalae</taxon>
        <taxon>asterids</taxon>
        <taxon>lamiids</taxon>
        <taxon>Lamiales</taxon>
        <taxon>Plantaginaceae</taxon>
        <taxon>Cheloneae</taxon>
        <taxon>Penstemon</taxon>
    </lineage>
</organism>
<reference evidence="2 3" key="1">
    <citation type="submission" date="2024-12" db="EMBL/GenBank/DDBJ databases">
        <title>The unique morphological basis and parallel evolutionary history of personate flowers in Penstemon.</title>
        <authorList>
            <person name="Depatie T.H."/>
            <person name="Wessinger C.A."/>
        </authorList>
    </citation>
    <scope>NUCLEOTIDE SEQUENCE [LARGE SCALE GENOMIC DNA]</scope>
    <source>
        <strain evidence="2">WTNN_2</strain>
        <tissue evidence="2">Leaf</tissue>
    </source>
</reference>
<comment type="caution">
    <text evidence="2">The sequence shown here is derived from an EMBL/GenBank/DDBJ whole genome shotgun (WGS) entry which is preliminary data.</text>
</comment>
<dbReference type="PANTHER" id="PTHR36396">
    <property type="entry name" value="MALTASE-GLUCOAMYLASE, INTESTINAL PROTEIN"/>
    <property type="match status" value="1"/>
</dbReference>
<sequence>MAEVNDHSEVKPSNRPPPFVEVVCKSSGKIRRFSAGTEAGFAVNLMNKKLLKEGGGAVDFLMASYIEAVKEGEEEPVSFGPNSVLVDYGSCWKLQTVVESNGYKEGINVGPTRVRKASDKGNLDDSDSARRTSSSISSLYIGKILLAFVLLFLFGAIFALVLENLPKFILYINSSI</sequence>
<accession>A0ABD3TV85</accession>
<protein>
    <submittedName>
        <fullName evidence="2">Uncharacterized protein</fullName>
    </submittedName>
</protein>
<evidence type="ECO:0000313" key="3">
    <source>
        <dbReference type="Proteomes" id="UP001634393"/>
    </source>
</evidence>
<dbReference type="EMBL" id="JBJXBP010000003">
    <property type="protein sequence ID" value="KAL3841071.1"/>
    <property type="molecule type" value="Genomic_DNA"/>
</dbReference>